<reference evidence="2" key="1">
    <citation type="journal article" date="2023" name="Mol. Phylogenet. Evol.">
        <title>Genome-scale phylogeny and comparative genomics of the fungal order Sordariales.</title>
        <authorList>
            <person name="Hensen N."/>
            <person name="Bonometti L."/>
            <person name="Westerberg I."/>
            <person name="Brannstrom I.O."/>
            <person name="Guillou S."/>
            <person name="Cros-Aarteil S."/>
            <person name="Calhoun S."/>
            <person name="Haridas S."/>
            <person name="Kuo A."/>
            <person name="Mondo S."/>
            <person name="Pangilinan J."/>
            <person name="Riley R."/>
            <person name="LaButti K."/>
            <person name="Andreopoulos B."/>
            <person name="Lipzen A."/>
            <person name="Chen C."/>
            <person name="Yan M."/>
            <person name="Daum C."/>
            <person name="Ng V."/>
            <person name="Clum A."/>
            <person name="Steindorff A."/>
            <person name="Ohm R.A."/>
            <person name="Martin F."/>
            <person name="Silar P."/>
            <person name="Natvig D.O."/>
            <person name="Lalanne C."/>
            <person name="Gautier V."/>
            <person name="Ament-Velasquez S.L."/>
            <person name="Kruys A."/>
            <person name="Hutchinson M.I."/>
            <person name="Powell A.J."/>
            <person name="Barry K."/>
            <person name="Miller A.N."/>
            <person name="Grigoriev I.V."/>
            <person name="Debuchy R."/>
            <person name="Gladieux P."/>
            <person name="Hiltunen Thoren M."/>
            <person name="Johannesson H."/>
        </authorList>
    </citation>
    <scope>NUCLEOTIDE SEQUENCE</scope>
    <source>
        <strain evidence="2">CBS 892.96</strain>
    </source>
</reference>
<accession>A0AAN6W059</accession>
<gene>
    <name evidence="2" type="ORF">QBC36DRAFT_336999</name>
</gene>
<dbReference type="GO" id="GO:0009966">
    <property type="term" value="P:regulation of signal transduction"/>
    <property type="evidence" value="ECO:0007669"/>
    <property type="project" value="InterPro"/>
</dbReference>
<keyword evidence="3" id="KW-1185">Reference proteome</keyword>
<dbReference type="PANTHER" id="PTHR10933">
    <property type="entry name" value="IMMUNOGLOBULIN-BINDING PROTEIN 1"/>
    <property type="match status" value="1"/>
</dbReference>
<name>A0AAN6W059_9PEZI</name>
<dbReference type="GO" id="GO:0005829">
    <property type="term" value="C:cytosol"/>
    <property type="evidence" value="ECO:0007669"/>
    <property type="project" value="TreeGrafter"/>
</dbReference>
<dbReference type="InterPro" id="IPR038511">
    <property type="entry name" value="TAP42/TAP46-like_sf"/>
</dbReference>
<dbReference type="Pfam" id="PF04177">
    <property type="entry name" value="TAP42"/>
    <property type="match status" value="1"/>
</dbReference>
<dbReference type="GO" id="GO:0035303">
    <property type="term" value="P:regulation of dephosphorylation"/>
    <property type="evidence" value="ECO:0007669"/>
    <property type="project" value="TreeGrafter"/>
</dbReference>
<evidence type="ECO:0000313" key="2">
    <source>
        <dbReference type="EMBL" id="KAK4172845.1"/>
    </source>
</evidence>
<protein>
    <submittedName>
        <fullName evidence="2">PP2A regulatory subunit TAP46</fullName>
    </submittedName>
</protein>
<dbReference type="GO" id="GO:0051721">
    <property type="term" value="F:protein phosphatase 2A binding"/>
    <property type="evidence" value="ECO:0007669"/>
    <property type="project" value="TreeGrafter"/>
</dbReference>
<proteinExistence type="predicted"/>
<comment type="caution">
    <text evidence="2">The sequence shown here is derived from an EMBL/GenBank/DDBJ whole genome shotgun (WGS) entry which is preliminary data.</text>
</comment>
<sequence length="373" mass="42115">MDSEPRSLKAVFADAEVQRIALETQPFVPNSQEYTDAISSAIKNYQESLRLISHLSLFSSNESLEDLSTSDLPLLLINYHLAELSQKLPTSDLPERKRILTSARDFYERFLHLLDSYSLLSPQSSKLLETYTASPTTFSTANSNDPTVRRNAKIANFQTEKTLRQKLEYLRARPEYGALEDDELPSGAGDEEVVREVHLANLAYRTHLTFNSLDSLNREMEILSMAPPQPPPSQQQNQRQADDDMRRRGTTNDSYSDRLDIMNRALGSGKGGPILSQQGKPLQPFTLLANRQEMAKGVFRPSHNLPTMTIDEYLEEERRRGGIIEGGGEASGQVPEPDEDNYEKAEKEMYKARAWDEFVEENPRGSGNTINRG</sequence>
<dbReference type="InterPro" id="IPR007304">
    <property type="entry name" value="TAP46-like"/>
</dbReference>
<dbReference type="PANTHER" id="PTHR10933:SF9">
    <property type="entry name" value="IMMUNOGLOBULIN-BINDING PROTEIN 1"/>
    <property type="match status" value="1"/>
</dbReference>
<dbReference type="Gene3D" id="1.25.40.540">
    <property type="entry name" value="TAP42-like family"/>
    <property type="match status" value="1"/>
</dbReference>
<dbReference type="AlphaFoldDB" id="A0AAN6W059"/>
<dbReference type="EMBL" id="MU866388">
    <property type="protein sequence ID" value="KAK4172845.1"/>
    <property type="molecule type" value="Genomic_DNA"/>
</dbReference>
<feature type="region of interest" description="Disordered" evidence="1">
    <location>
        <begin position="323"/>
        <end position="346"/>
    </location>
</feature>
<dbReference type="Proteomes" id="UP001302321">
    <property type="component" value="Unassembled WGS sequence"/>
</dbReference>
<evidence type="ECO:0000313" key="3">
    <source>
        <dbReference type="Proteomes" id="UP001302321"/>
    </source>
</evidence>
<organism evidence="2 3">
    <name type="scientific">Triangularia setosa</name>
    <dbReference type="NCBI Taxonomy" id="2587417"/>
    <lineage>
        <taxon>Eukaryota</taxon>
        <taxon>Fungi</taxon>
        <taxon>Dikarya</taxon>
        <taxon>Ascomycota</taxon>
        <taxon>Pezizomycotina</taxon>
        <taxon>Sordariomycetes</taxon>
        <taxon>Sordariomycetidae</taxon>
        <taxon>Sordariales</taxon>
        <taxon>Podosporaceae</taxon>
        <taxon>Triangularia</taxon>
    </lineage>
</organism>
<feature type="region of interest" description="Disordered" evidence="1">
    <location>
        <begin position="224"/>
        <end position="258"/>
    </location>
</feature>
<reference evidence="2" key="2">
    <citation type="submission" date="2023-05" db="EMBL/GenBank/DDBJ databases">
        <authorList>
            <consortium name="Lawrence Berkeley National Laboratory"/>
            <person name="Steindorff A."/>
            <person name="Hensen N."/>
            <person name="Bonometti L."/>
            <person name="Westerberg I."/>
            <person name="Brannstrom I.O."/>
            <person name="Guillou S."/>
            <person name="Cros-Aarteil S."/>
            <person name="Calhoun S."/>
            <person name="Haridas S."/>
            <person name="Kuo A."/>
            <person name="Mondo S."/>
            <person name="Pangilinan J."/>
            <person name="Riley R."/>
            <person name="Labutti K."/>
            <person name="Andreopoulos B."/>
            <person name="Lipzen A."/>
            <person name="Chen C."/>
            <person name="Yanf M."/>
            <person name="Daum C."/>
            <person name="Ng V."/>
            <person name="Clum A."/>
            <person name="Ohm R."/>
            <person name="Martin F."/>
            <person name="Silar P."/>
            <person name="Natvig D."/>
            <person name="Lalanne C."/>
            <person name="Gautier V."/>
            <person name="Ament-Velasquez S.L."/>
            <person name="Kruys A."/>
            <person name="Hutchinson M.I."/>
            <person name="Powell A.J."/>
            <person name="Barry K."/>
            <person name="Miller A.N."/>
            <person name="Grigoriev I.V."/>
            <person name="Debuchy R."/>
            <person name="Gladieux P."/>
            <person name="Thoren M.H."/>
            <person name="Johannesson H."/>
        </authorList>
    </citation>
    <scope>NUCLEOTIDE SEQUENCE</scope>
    <source>
        <strain evidence="2">CBS 892.96</strain>
    </source>
</reference>
<evidence type="ECO:0000256" key="1">
    <source>
        <dbReference type="SAM" id="MobiDB-lite"/>
    </source>
</evidence>